<dbReference type="EMBL" id="JAQQWL010000002">
    <property type="protein sequence ID" value="KAK8086784.1"/>
    <property type="molecule type" value="Genomic_DNA"/>
</dbReference>
<accession>A0ABR1WUB9</accession>
<sequence length="118" mass="13428">MTIAAPYDLYHEHVDLQSPVKYPRLLVSAAMVELEAMMNLERLKEDAKDCWLERPDSEYRYKALIPTAFPEAAEGSEYIEIELVENFLADFIISASPVDNNAQPVPSLQLISIESNKR</sequence>
<gene>
    <name evidence="1" type="ORF">PG994_001758</name>
</gene>
<organism evidence="1 2">
    <name type="scientific">Apiospora phragmitis</name>
    <dbReference type="NCBI Taxonomy" id="2905665"/>
    <lineage>
        <taxon>Eukaryota</taxon>
        <taxon>Fungi</taxon>
        <taxon>Dikarya</taxon>
        <taxon>Ascomycota</taxon>
        <taxon>Pezizomycotina</taxon>
        <taxon>Sordariomycetes</taxon>
        <taxon>Xylariomycetidae</taxon>
        <taxon>Amphisphaeriales</taxon>
        <taxon>Apiosporaceae</taxon>
        <taxon>Apiospora</taxon>
    </lineage>
</organism>
<protein>
    <submittedName>
        <fullName evidence="1">Uncharacterized protein</fullName>
    </submittedName>
</protein>
<dbReference type="RefSeq" id="XP_066721308.1">
    <property type="nucleotide sequence ID" value="XM_066853167.1"/>
</dbReference>
<dbReference type="GeneID" id="92086230"/>
<keyword evidence="2" id="KW-1185">Reference proteome</keyword>
<comment type="caution">
    <text evidence="1">The sequence shown here is derived from an EMBL/GenBank/DDBJ whole genome shotgun (WGS) entry which is preliminary data.</text>
</comment>
<reference evidence="1 2" key="1">
    <citation type="submission" date="2023-01" db="EMBL/GenBank/DDBJ databases">
        <title>Analysis of 21 Apiospora genomes using comparative genomics revels a genus with tremendous synthesis potential of carbohydrate active enzymes and secondary metabolites.</title>
        <authorList>
            <person name="Sorensen T."/>
        </authorList>
    </citation>
    <scope>NUCLEOTIDE SEQUENCE [LARGE SCALE GENOMIC DNA]</scope>
    <source>
        <strain evidence="1 2">CBS 135458</strain>
    </source>
</reference>
<evidence type="ECO:0000313" key="1">
    <source>
        <dbReference type="EMBL" id="KAK8086784.1"/>
    </source>
</evidence>
<evidence type="ECO:0000313" key="2">
    <source>
        <dbReference type="Proteomes" id="UP001480595"/>
    </source>
</evidence>
<name>A0ABR1WUB9_9PEZI</name>
<dbReference type="Proteomes" id="UP001480595">
    <property type="component" value="Unassembled WGS sequence"/>
</dbReference>
<proteinExistence type="predicted"/>